<organism evidence="3 4">
    <name type="scientific">Arthrobacter echini</name>
    <dbReference type="NCBI Taxonomy" id="1529066"/>
    <lineage>
        <taxon>Bacteria</taxon>
        <taxon>Bacillati</taxon>
        <taxon>Actinomycetota</taxon>
        <taxon>Actinomycetes</taxon>
        <taxon>Micrococcales</taxon>
        <taxon>Micrococcaceae</taxon>
        <taxon>Arthrobacter</taxon>
    </lineage>
</organism>
<dbReference type="InterPro" id="IPR012337">
    <property type="entry name" value="RNaseH-like_sf"/>
</dbReference>
<dbReference type="Pfam" id="PF13565">
    <property type="entry name" value="HTH_32"/>
    <property type="match status" value="1"/>
</dbReference>
<sequence>MSYVTHARAALSPQGRLKIAQLVVHDGWTQTRVAERFQVARGTVSKWVTRYRAEGEAGLEDRSSRPHVSPQRTPHRTERRIIALRVTRRWGPHRIAYHLHLPQSTVSKVLTRYRVPLLGHVDLNTGVRVRTPKPVRYERDKPGDLVHVDVKKLGRIPDGGGHRTLGRQAGKRNRSAGAGYAFLHSAIDDHSRVVYSEILENEKKETAAGFWERAHAFYTGLGITVARVMTDNGSCYRSKLFNDTLGEHISHKYTRAYRPQTNGKIERFHRTLAFEWAYAHHYASETARADTYQAWIHDYNHHRPHTGIKGKSPIDRVHNVRGKN</sequence>
<protein>
    <submittedName>
        <fullName evidence="3">IS481 family transposase</fullName>
    </submittedName>
</protein>
<dbReference type="NCBIfam" id="NF033577">
    <property type="entry name" value="transpos_IS481"/>
    <property type="match status" value="1"/>
</dbReference>
<dbReference type="PANTHER" id="PTHR42648:SF15">
    <property type="entry name" value="BLL8290 PROTEIN"/>
    <property type="match status" value="1"/>
</dbReference>
<feature type="domain" description="Integrase catalytic" evidence="2">
    <location>
        <begin position="138"/>
        <end position="321"/>
    </location>
</feature>
<dbReference type="Pfam" id="PF13683">
    <property type="entry name" value="rve_3"/>
    <property type="match status" value="1"/>
</dbReference>
<dbReference type="GO" id="GO:0015074">
    <property type="term" value="P:DNA integration"/>
    <property type="evidence" value="ECO:0007669"/>
    <property type="project" value="InterPro"/>
</dbReference>
<comment type="caution">
    <text evidence="3">The sequence shown here is derived from an EMBL/GenBank/DDBJ whole genome shotgun (WGS) entry which is preliminary data.</text>
</comment>
<feature type="non-terminal residue" evidence="3">
    <location>
        <position position="324"/>
    </location>
</feature>
<feature type="compositionally biased region" description="Basic and acidic residues" evidence="1">
    <location>
        <begin position="55"/>
        <end position="64"/>
    </location>
</feature>
<dbReference type="RefSeq" id="WP_136455842.1">
    <property type="nucleotide sequence ID" value="NZ_SSWH01000040.1"/>
</dbReference>
<dbReference type="InterPro" id="IPR039537">
    <property type="entry name" value="Retrotran_Ty1/copia-like"/>
</dbReference>
<evidence type="ECO:0000259" key="2">
    <source>
        <dbReference type="PROSITE" id="PS50994"/>
    </source>
</evidence>
<evidence type="ECO:0000313" key="3">
    <source>
        <dbReference type="EMBL" id="THJ64006.1"/>
    </source>
</evidence>
<dbReference type="InterPro" id="IPR001584">
    <property type="entry name" value="Integrase_cat-core"/>
</dbReference>
<proteinExistence type="predicted"/>
<evidence type="ECO:0000313" key="4">
    <source>
        <dbReference type="Proteomes" id="UP000305233"/>
    </source>
</evidence>
<gene>
    <name evidence="3" type="ORF">E8P82_14930</name>
</gene>
<feature type="region of interest" description="Disordered" evidence="1">
    <location>
        <begin position="55"/>
        <end position="76"/>
    </location>
</feature>
<dbReference type="InterPro" id="IPR009057">
    <property type="entry name" value="Homeodomain-like_sf"/>
</dbReference>
<keyword evidence="4" id="KW-1185">Reference proteome</keyword>
<dbReference type="EMBL" id="SSWH01000040">
    <property type="protein sequence ID" value="THJ64006.1"/>
    <property type="molecule type" value="Genomic_DNA"/>
</dbReference>
<reference evidence="3 4" key="1">
    <citation type="submission" date="2019-04" db="EMBL/GenBank/DDBJ databases">
        <authorList>
            <person name="Liu Q."/>
            <person name="Xin Y.-H."/>
        </authorList>
    </citation>
    <scope>NUCLEOTIDE SEQUENCE [LARGE SCALE GENOMIC DNA]</scope>
    <source>
        <strain evidence="3 4">AM23</strain>
    </source>
</reference>
<dbReference type="Gene3D" id="1.10.10.60">
    <property type="entry name" value="Homeodomain-like"/>
    <property type="match status" value="1"/>
</dbReference>
<dbReference type="OrthoDB" id="52928at2"/>
<dbReference type="InterPro" id="IPR047656">
    <property type="entry name" value="IS481-like_transpos"/>
</dbReference>
<accession>A0A4S5DYG8</accession>
<dbReference type="Gene3D" id="3.30.420.10">
    <property type="entry name" value="Ribonuclease H-like superfamily/Ribonuclease H"/>
    <property type="match status" value="1"/>
</dbReference>
<evidence type="ECO:0000256" key="1">
    <source>
        <dbReference type="SAM" id="MobiDB-lite"/>
    </source>
</evidence>
<dbReference type="AlphaFoldDB" id="A0A4S5DYG8"/>
<dbReference type="SUPFAM" id="SSF53098">
    <property type="entry name" value="Ribonuclease H-like"/>
    <property type="match status" value="1"/>
</dbReference>
<dbReference type="GO" id="GO:0003676">
    <property type="term" value="F:nucleic acid binding"/>
    <property type="evidence" value="ECO:0007669"/>
    <property type="project" value="InterPro"/>
</dbReference>
<name>A0A4S5DYG8_9MICC</name>
<dbReference type="Proteomes" id="UP000305233">
    <property type="component" value="Unassembled WGS sequence"/>
</dbReference>
<dbReference type="PROSITE" id="PS50994">
    <property type="entry name" value="INTEGRASE"/>
    <property type="match status" value="1"/>
</dbReference>
<dbReference type="SUPFAM" id="SSF46689">
    <property type="entry name" value="Homeodomain-like"/>
    <property type="match status" value="1"/>
</dbReference>
<dbReference type="InterPro" id="IPR036397">
    <property type="entry name" value="RNaseH_sf"/>
</dbReference>
<dbReference type="PANTHER" id="PTHR42648">
    <property type="entry name" value="TRANSPOSASE, PUTATIVE-RELATED"/>
    <property type="match status" value="1"/>
</dbReference>